<evidence type="ECO:0000313" key="4">
    <source>
        <dbReference type="EMBL" id="CAF3501747.1"/>
    </source>
</evidence>
<dbReference type="OrthoDB" id="10047864at2759"/>
<evidence type="ECO:0000313" key="3">
    <source>
        <dbReference type="EMBL" id="CAF3021888.1"/>
    </source>
</evidence>
<feature type="compositionally biased region" description="Polar residues" evidence="1">
    <location>
        <begin position="128"/>
        <end position="140"/>
    </location>
</feature>
<comment type="caution">
    <text evidence="3">The sequence shown here is derived from an EMBL/GenBank/DDBJ whole genome shotgun (WGS) entry which is preliminary data.</text>
</comment>
<sequence length="246" mass="27853">MFFFLHSSSLFYIQLSPGTPTIAFTLSLSTIQEQRKKDLIILEGISSTTRTHRHSHSSEKLKSKMQLIFILLVTLICGYSLVSTAPIGPNNKTNPDTLETKQQKATAIASRLLKELAHEQHTSDSDEQLSTNDENKNFNAPANHPEIEKAELHLSSESEDSADDDDEDIDFLPIINDLYDVYGNKYNQEPEDDESSSELADNEYVLPMTREQLIRYFAEEEDNDENLQPVINSQVMDDSIMAAENH</sequence>
<proteinExistence type="predicted"/>
<feature type="transmembrane region" description="Helical" evidence="2">
    <location>
        <begin position="67"/>
        <end position="88"/>
    </location>
</feature>
<keyword evidence="2" id="KW-0472">Membrane</keyword>
<dbReference type="Proteomes" id="UP000663825">
    <property type="component" value="Unassembled WGS sequence"/>
</dbReference>
<evidence type="ECO:0000256" key="2">
    <source>
        <dbReference type="SAM" id="Phobius"/>
    </source>
</evidence>
<keyword evidence="2" id="KW-1133">Transmembrane helix</keyword>
<accession>A0A817LVV6</accession>
<dbReference type="EMBL" id="CAJNYU010002055">
    <property type="protein sequence ID" value="CAF3501747.1"/>
    <property type="molecule type" value="Genomic_DNA"/>
</dbReference>
<reference evidence="3" key="1">
    <citation type="submission" date="2021-02" db="EMBL/GenBank/DDBJ databases">
        <authorList>
            <person name="Nowell W R."/>
        </authorList>
    </citation>
    <scope>NUCLEOTIDE SEQUENCE</scope>
</reference>
<evidence type="ECO:0000256" key="1">
    <source>
        <dbReference type="SAM" id="MobiDB-lite"/>
    </source>
</evidence>
<gene>
    <name evidence="4" type="ORF">FME351_LOCUS16827</name>
    <name evidence="3" type="ORF">TIS948_LOCUS2495</name>
</gene>
<feature type="transmembrane region" description="Helical" evidence="2">
    <location>
        <begin position="12"/>
        <end position="31"/>
    </location>
</feature>
<dbReference type="EMBL" id="CAJNXB010000110">
    <property type="protein sequence ID" value="CAF3021888.1"/>
    <property type="molecule type" value="Genomic_DNA"/>
</dbReference>
<dbReference type="AlphaFoldDB" id="A0A817LVV6"/>
<keyword evidence="2" id="KW-0812">Transmembrane</keyword>
<evidence type="ECO:0000313" key="5">
    <source>
        <dbReference type="Proteomes" id="UP000663825"/>
    </source>
</evidence>
<organism evidence="3 5">
    <name type="scientific">Rotaria socialis</name>
    <dbReference type="NCBI Taxonomy" id="392032"/>
    <lineage>
        <taxon>Eukaryota</taxon>
        <taxon>Metazoa</taxon>
        <taxon>Spiralia</taxon>
        <taxon>Gnathifera</taxon>
        <taxon>Rotifera</taxon>
        <taxon>Eurotatoria</taxon>
        <taxon>Bdelloidea</taxon>
        <taxon>Philodinida</taxon>
        <taxon>Philodinidae</taxon>
        <taxon>Rotaria</taxon>
    </lineage>
</organism>
<name>A0A817LVV6_9BILA</name>
<dbReference type="Proteomes" id="UP000663869">
    <property type="component" value="Unassembled WGS sequence"/>
</dbReference>
<feature type="region of interest" description="Disordered" evidence="1">
    <location>
        <begin position="118"/>
        <end position="141"/>
    </location>
</feature>
<protein>
    <submittedName>
        <fullName evidence="3">Uncharacterized protein</fullName>
    </submittedName>
</protein>